<evidence type="ECO:0000313" key="6">
    <source>
        <dbReference type="Proteomes" id="UP000177745"/>
    </source>
</evidence>
<protein>
    <recommendedName>
        <fullName evidence="7">Cystathionine gamma-synthase</fullName>
    </recommendedName>
</protein>
<accession>A0A1F8H9G2</accession>
<dbReference type="InterPro" id="IPR015422">
    <property type="entry name" value="PyrdxlP-dep_Trfase_small"/>
</dbReference>
<dbReference type="Gene3D" id="3.90.1150.10">
    <property type="entry name" value="Aspartate Aminotransferase, domain 1"/>
    <property type="match status" value="1"/>
</dbReference>
<sequence>MSQLIHGHQGNRGSESRSHAFPIYQTSTFRFDTVEQGMEIFAGTAKYDAYSRISSPNHRFLEDSLCVLEDGEAAQVFDSGMTAIKVTLLSLLELGDEVIAHRNLYGGTVRFLKELHKFGIETKFVDARQPTNLLEELTPATKMVFLETPSNPVIDICDFEIIKTVLEQAGRDDILVVVDNTFASPYNQKPLRKRADISIQSLTKYINGFGNATGGAIITSSKIMENIRERYNSSGGMMEPEVAQRIAMNMITLPDRMEKHNRNGHGIAAGFLKNCPLVQKVYYPGLSEHPNNDVARRLMTGFGGMISFELDDSDGSKTKTFLNKLAQDQRDGEGIITLAVSLGCVDTLICCPALSTHYSLPREERLAQGISDNLIRFSAGIENMDDIAYSLERGFQAVK</sequence>
<keyword evidence="2 3" id="KW-0663">Pyridoxal phosphate</keyword>
<dbReference type="InterPro" id="IPR015421">
    <property type="entry name" value="PyrdxlP-dep_Trfase_major"/>
</dbReference>
<evidence type="ECO:0000256" key="3">
    <source>
        <dbReference type="PIRSR" id="PIRSR001434-2"/>
    </source>
</evidence>
<evidence type="ECO:0000256" key="1">
    <source>
        <dbReference type="ARBA" id="ARBA00001933"/>
    </source>
</evidence>
<dbReference type="GO" id="GO:0030170">
    <property type="term" value="F:pyridoxal phosphate binding"/>
    <property type="evidence" value="ECO:0007669"/>
    <property type="project" value="InterPro"/>
</dbReference>
<dbReference type="GO" id="GO:0019346">
    <property type="term" value="P:transsulfuration"/>
    <property type="evidence" value="ECO:0007669"/>
    <property type="project" value="InterPro"/>
</dbReference>
<dbReference type="Gene3D" id="3.40.640.10">
    <property type="entry name" value="Type I PLP-dependent aspartate aminotransferase-like (Major domain)"/>
    <property type="match status" value="1"/>
</dbReference>
<evidence type="ECO:0000256" key="4">
    <source>
        <dbReference type="RuleBase" id="RU362118"/>
    </source>
</evidence>
<dbReference type="EMBL" id="MGKY01000005">
    <property type="protein sequence ID" value="OGN34203.1"/>
    <property type="molecule type" value="Genomic_DNA"/>
</dbReference>
<dbReference type="PANTHER" id="PTHR11808">
    <property type="entry name" value="TRANS-SULFURATION ENZYME FAMILY MEMBER"/>
    <property type="match status" value="1"/>
</dbReference>
<reference evidence="5 6" key="1">
    <citation type="journal article" date="2016" name="Nat. Commun.">
        <title>Thousands of microbial genomes shed light on interconnected biogeochemical processes in an aquifer system.</title>
        <authorList>
            <person name="Anantharaman K."/>
            <person name="Brown C.T."/>
            <person name="Hug L.A."/>
            <person name="Sharon I."/>
            <person name="Castelle C.J."/>
            <person name="Probst A.J."/>
            <person name="Thomas B.C."/>
            <person name="Singh A."/>
            <person name="Wilkins M.J."/>
            <person name="Karaoz U."/>
            <person name="Brodie E.L."/>
            <person name="Williams K.H."/>
            <person name="Hubbard S.S."/>
            <person name="Banfield J.F."/>
        </authorList>
    </citation>
    <scope>NUCLEOTIDE SEQUENCE [LARGE SCALE GENOMIC DNA]</scope>
</reference>
<dbReference type="Proteomes" id="UP000177745">
    <property type="component" value="Unassembled WGS sequence"/>
</dbReference>
<evidence type="ECO:0008006" key="7">
    <source>
        <dbReference type="Google" id="ProtNLM"/>
    </source>
</evidence>
<organism evidence="5 6">
    <name type="scientific">Candidatus Yanofskybacteria bacterium RIFCSPLOWO2_12_FULL_43_11b</name>
    <dbReference type="NCBI Taxonomy" id="1802710"/>
    <lineage>
        <taxon>Bacteria</taxon>
        <taxon>Candidatus Yanofskyibacteriota</taxon>
    </lineage>
</organism>
<dbReference type="AlphaFoldDB" id="A0A1F8H9G2"/>
<evidence type="ECO:0000313" key="5">
    <source>
        <dbReference type="EMBL" id="OGN34203.1"/>
    </source>
</evidence>
<dbReference type="PANTHER" id="PTHR11808:SF80">
    <property type="entry name" value="CYSTATHIONINE GAMMA-LYASE"/>
    <property type="match status" value="1"/>
</dbReference>
<dbReference type="InterPro" id="IPR015424">
    <property type="entry name" value="PyrdxlP-dep_Trfase"/>
</dbReference>
<dbReference type="InterPro" id="IPR000277">
    <property type="entry name" value="Cys/Met-Metab_PyrdxlP-dep_enz"/>
</dbReference>
<gene>
    <name evidence="5" type="ORF">A3G51_03080</name>
</gene>
<dbReference type="PIRSF" id="PIRSF001434">
    <property type="entry name" value="CGS"/>
    <property type="match status" value="1"/>
</dbReference>
<comment type="cofactor">
    <cofactor evidence="1 4">
        <name>pyridoxal 5'-phosphate</name>
        <dbReference type="ChEBI" id="CHEBI:597326"/>
    </cofactor>
</comment>
<proteinExistence type="inferred from homology"/>
<dbReference type="GO" id="GO:0016846">
    <property type="term" value="F:carbon-sulfur lyase activity"/>
    <property type="evidence" value="ECO:0007669"/>
    <property type="project" value="TreeGrafter"/>
</dbReference>
<evidence type="ECO:0000256" key="2">
    <source>
        <dbReference type="ARBA" id="ARBA00022898"/>
    </source>
</evidence>
<feature type="modified residue" description="N6-(pyridoxal phosphate)lysine" evidence="3">
    <location>
        <position position="204"/>
    </location>
</feature>
<name>A0A1F8H9G2_9BACT</name>
<dbReference type="GO" id="GO:0005737">
    <property type="term" value="C:cytoplasm"/>
    <property type="evidence" value="ECO:0007669"/>
    <property type="project" value="TreeGrafter"/>
</dbReference>
<comment type="similarity">
    <text evidence="4">Belongs to the trans-sulfuration enzymes family.</text>
</comment>
<dbReference type="Pfam" id="PF01053">
    <property type="entry name" value="Cys_Met_Meta_PP"/>
    <property type="match status" value="1"/>
</dbReference>
<dbReference type="CDD" id="cd00614">
    <property type="entry name" value="CGS_like"/>
    <property type="match status" value="1"/>
</dbReference>
<dbReference type="SUPFAM" id="SSF53383">
    <property type="entry name" value="PLP-dependent transferases"/>
    <property type="match status" value="1"/>
</dbReference>
<comment type="caution">
    <text evidence="5">The sequence shown here is derived from an EMBL/GenBank/DDBJ whole genome shotgun (WGS) entry which is preliminary data.</text>
</comment>
<dbReference type="FunFam" id="3.40.640.10:FF:000046">
    <property type="entry name" value="Cystathionine gamma-lyase"/>
    <property type="match status" value="1"/>
</dbReference>